<gene>
    <name evidence="1" type="ORF">QAD02_004999</name>
</gene>
<keyword evidence="2" id="KW-1185">Reference proteome</keyword>
<evidence type="ECO:0000313" key="1">
    <source>
        <dbReference type="EMBL" id="KAJ8673737.1"/>
    </source>
</evidence>
<name>A0ACC2NU15_9HYME</name>
<comment type="caution">
    <text evidence="1">The sequence shown here is derived from an EMBL/GenBank/DDBJ whole genome shotgun (WGS) entry which is preliminary data.</text>
</comment>
<proteinExistence type="predicted"/>
<reference evidence="1" key="1">
    <citation type="submission" date="2023-04" db="EMBL/GenBank/DDBJ databases">
        <title>A chromosome-level genome assembly of the parasitoid wasp Eretmocerus hayati.</title>
        <authorList>
            <person name="Zhong Y."/>
            <person name="Liu S."/>
            <person name="Liu Y."/>
        </authorList>
    </citation>
    <scope>NUCLEOTIDE SEQUENCE</scope>
    <source>
        <strain evidence="1">ZJU_SS_LIU_2023</strain>
    </source>
</reference>
<sequence>MAATDGQIVVAAARWADEATYLRDFVAKNRLPAVIKITKGQYGGLGVPTLPAPSLQSTALLISAGRRRKIVAQAVKIKEGRRVVGVGPRIAIPDSYVGYFEILSEEGRAVRGIESVAELARRCPEEGALVREPVRGLGCKLDDTSCHSPTHHSSPNHHHHLHHHNNTGTTLSNSSTNSSSTNSSNSSSGGNMLVVVPEGSRNLNPGDTIAVLGEVQLPGRGRFLRCVDCRSGEHVLLPMEARARFSALAREDNISGVHTARALLSKRLPLTVRLVHGQPPRGLKSASQFLPELRLLSSFEEEHVFALPLQREGAALALPLAAPLKLVRPRNDDALRAMPEFARLVERAARLVADVADRAHVLDGRLGENKPSRAARGGGFLRRSASSDSANTNGAHHRQQHHHHHYHHQHSAPHGYRDENRVPQASYTEEYDEIDQIYDYVRGFAPLPKSVRSPYESASIANGLTPNQHNSLGGTSLTPVTVTLGPLLDDRPEPPPIETIPTKKNQAEKRTRRSAAKELTPISQHQALIQRPDKPPLAKLYVKNGGSTQRGRPLMRQKSASPLKETPPGFKGGSPLFNIRYKSLTNLQQAMELDGTLDSSHSGGRTSGDSGAGAKLPEKRSRRLSRPRSLTNLVWEIRNGVGGCGTGQPGAIVAAVNPASGRTELPSNKMRSKACSDRCCTQARRYSLPLALRLVLDSLYYGPCDNRIF</sequence>
<evidence type="ECO:0000313" key="2">
    <source>
        <dbReference type="Proteomes" id="UP001239111"/>
    </source>
</evidence>
<dbReference type="EMBL" id="CM056743">
    <property type="protein sequence ID" value="KAJ8673737.1"/>
    <property type="molecule type" value="Genomic_DNA"/>
</dbReference>
<accession>A0ACC2NU15</accession>
<protein>
    <submittedName>
        <fullName evidence="1">Uncharacterized protein</fullName>
    </submittedName>
</protein>
<organism evidence="1 2">
    <name type="scientific">Eretmocerus hayati</name>
    <dbReference type="NCBI Taxonomy" id="131215"/>
    <lineage>
        <taxon>Eukaryota</taxon>
        <taxon>Metazoa</taxon>
        <taxon>Ecdysozoa</taxon>
        <taxon>Arthropoda</taxon>
        <taxon>Hexapoda</taxon>
        <taxon>Insecta</taxon>
        <taxon>Pterygota</taxon>
        <taxon>Neoptera</taxon>
        <taxon>Endopterygota</taxon>
        <taxon>Hymenoptera</taxon>
        <taxon>Apocrita</taxon>
        <taxon>Proctotrupomorpha</taxon>
        <taxon>Chalcidoidea</taxon>
        <taxon>Aphelinidae</taxon>
        <taxon>Aphelininae</taxon>
        <taxon>Eretmocerus</taxon>
    </lineage>
</organism>
<dbReference type="Proteomes" id="UP001239111">
    <property type="component" value="Chromosome 3"/>
</dbReference>